<feature type="compositionally biased region" description="Basic and acidic residues" evidence="1">
    <location>
        <begin position="29"/>
        <end position="38"/>
    </location>
</feature>
<name>A0AAD8LEH4_TARER</name>
<sequence>MKAVAITIITFIFVVLAFTVLVTLCYKGNGDRGSDDRRGKNKIHKRATTGGQTGHYMESGVAAADNGMSNSTAVAAFTVVSVGDGGGGG</sequence>
<evidence type="ECO:0000313" key="3">
    <source>
        <dbReference type="EMBL" id="KAK1439678.1"/>
    </source>
</evidence>
<gene>
    <name evidence="3" type="ORF">QVD17_05498</name>
</gene>
<keyword evidence="4" id="KW-1185">Reference proteome</keyword>
<accession>A0AAD8LEH4</accession>
<evidence type="ECO:0000256" key="1">
    <source>
        <dbReference type="SAM" id="MobiDB-lite"/>
    </source>
</evidence>
<comment type="caution">
    <text evidence="3">The sequence shown here is derived from an EMBL/GenBank/DDBJ whole genome shotgun (WGS) entry which is preliminary data.</text>
</comment>
<evidence type="ECO:0000256" key="2">
    <source>
        <dbReference type="SAM" id="Phobius"/>
    </source>
</evidence>
<dbReference type="EMBL" id="JAUHHV010000001">
    <property type="protein sequence ID" value="KAK1439678.1"/>
    <property type="molecule type" value="Genomic_DNA"/>
</dbReference>
<keyword evidence="2" id="KW-0472">Membrane</keyword>
<feature type="transmembrane region" description="Helical" evidence="2">
    <location>
        <begin position="6"/>
        <end position="26"/>
    </location>
</feature>
<evidence type="ECO:0000313" key="4">
    <source>
        <dbReference type="Proteomes" id="UP001229421"/>
    </source>
</evidence>
<keyword evidence="2" id="KW-1133">Transmembrane helix</keyword>
<reference evidence="3" key="1">
    <citation type="journal article" date="2023" name="bioRxiv">
        <title>Improved chromosome-level genome assembly for marigold (Tagetes erecta).</title>
        <authorList>
            <person name="Jiang F."/>
            <person name="Yuan L."/>
            <person name="Wang S."/>
            <person name="Wang H."/>
            <person name="Xu D."/>
            <person name="Wang A."/>
            <person name="Fan W."/>
        </authorList>
    </citation>
    <scope>NUCLEOTIDE SEQUENCE</scope>
    <source>
        <strain evidence="3">WSJ</strain>
        <tissue evidence="3">Leaf</tissue>
    </source>
</reference>
<organism evidence="3 4">
    <name type="scientific">Tagetes erecta</name>
    <name type="common">African marigold</name>
    <dbReference type="NCBI Taxonomy" id="13708"/>
    <lineage>
        <taxon>Eukaryota</taxon>
        <taxon>Viridiplantae</taxon>
        <taxon>Streptophyta</taxon>
        <taxon>Embryophyta</taxon>
        <taxon>Tracheophyta</taxon>
        <taxon>Spermatophyta</taxon>
        <taxon>Magnoliopsida</taxon>
        <taxon>eudicotyledons</taxon>
        <taxon>Gunneridae</taxon>
        <taxon>Pentapetalae</taxon>
        <taxon>asterids</taxon>
        <taxon>campanulids</taxon>
        <taxon>Asterales</taxon>
        <taxon>Asteraceae</taxon>
        <taxon>Asteroideae</taxon>
        <taxon>Heliantheae alliance</taxon>
        <taxon>Tageteae</taxon>
        <taxon>Tagetes</taxon>
    </lineage>
</organism>
<keyword evidence="2" id="KW-0812">Transmembrane</keyword>
<feature type="region of interest" description="Disordered" evidence="1">
    <location>
        <begin position="28"/>
        <end position="52"/>
    </location>
</feature>
<dbReference type="Proteomes" id="UP001229421">
    <property type="component" value="Unassembled WGS sequence"/>
</dbReference>
<proteinExistence type="predicted"/>
<protein>
    <submittedName>
        <fullName evidence="3">Uncharacterized protein</fullName>
    </submittedName>
</protein>
<dbReference type="AlphaFoldDB" id="A0AAD8LEH4"/>